<keyword evidence="2" id="KW-0378">Hydrolase</keyword>
<dbReference type="InterPro" id="IPR011042">
    <property type="entry name" value="6-blade_b-propeller_TolB-like"/>
</dbReference>
<reference evidence="4 5" key="1">
    <citation type="submission" date="2019-06" db="EMBL/GenBank/DDBJ databases">
        <title>Sequencing the genomes of 1000 actinobacteria strains.</title>
        <authorList>
            <person name="Klenk H.-P."/>
        </authorList>
    </citation>
    <scope>NUCLEOTIDE SEQUENCE [LARGE SCALE GENOMIC DNA]</scope>
    <source>
        <strain evidence="4 5">DSM 45671</strain>
    </source>
</reference>
<dbReference type="EMBL" id="VIWU01000001">
    <property type="protein sequence ID" value="TWF77267.1"/>
    <property type="molecule type" value="Genomic_DNA"/>
</dbReference>
<evidence type="ECO:0000313" key="4">
    <source>
        <dbReference type="EMBL" id="TWF77267.1"/>
    </source>
</evidence>
<dbReference type="GO" id="GO:0016787">
    <property type="term" value="F:hydrolase activity"/>
    <property type="evidence" value="ECO:0007669"/>
    <property type="project" value="UniProtKB-KW"/>
</dbReference>
<dbReference type="PANTHER" id="PTHR47572:SF4">
    <property type="entry name" value="LACTONASE DRP35"/>
    <property type="match status" value="1"/>
</dbReference>
<sequence length="305" mass="32235">MTQFDVVLDERSFLEGARWRAGRVWVSDCYANEVLSVREDGTDARVEATIEGQPSGLGFLPDGRLLVASMLDNRIVRREPDGTLVTHADLSGLAVGEINDMAVDPQGTCWVGCFGFDLTHGAPYEPAPLIRVATDGTAAVVAQGLSCPNGAICDGKVLVVAETFAGRMSAFDVTGGGSLTGRRVWAEFGDEPVGDDALTRLNGVAVAPDGLADRDAEGAIWVADATHHRALRVGEGGEVLGEVAVDDGQVYDVTLGGADGRTLFLAVSPSYLKSERADTRDSVLLSRRVDVPLAQVSPNRGIEVR</sequence>
<accession>A0A561SQY4</accession>
<dbReference type="PANTHER" id="PTHR47572">
    <property type="entry name" value="LIPOPROTEIN-RELATED"/>
    <property type="match status" value="1"/>
</dbReference>
<dbReference type="Proteomes" id="UP000321261">
    <property type="component" value="Unassembled WGS sequence"/>
</dbReference>
<dbReference type="InterPro" id="IPR013658">
    <property type="entry name" value="SGL"/>
</dbReference>
<organism evidence="4 5">
    <name type="scientific">Pseudonocardia hierapolitana</name>
    <dbReference type="NCBI Taxonomy" id="1128676"/>
    <lineage>
        <taxon>Bacteria</taxon>
        <taxon>Bacillati</taxon>
        <taxon>Actinomycetota</taxon>
        <taxon>Actinomycetes</taxon>
        <taxon>Pseudonocardiales</taxon>
        <taxon>Pseudonocardiaceae</taxon>
        <taxon>Pseudonocardia</taxon>
    </lineage>
</organism>
<protein>
    <submittedName>
        <fullName evidence="4">Sugar lactone lactonase YvrE</fullName>
    </submittedName>
</protein>
<dbReference type="InterPro" id="IPR051262">
    <property type="entry name" value="SMP-30/CGR1_Lactonase"/>
</dbReference>
<evidence type="ECO:0000256" key="2">
    <source>
        <dbReference type="ARBA" id="ARBA00022801"/>
    </source>
</evidence>
<keyword evidence="5" id="KW-1185">Reference proteome</keyword>
<evidence type="ECO:0000313" key="5">
    <source>
        <dbReference type="Proteomes" id="UP000321261"/>
    </source>
</evidence>
<dbReference type="AlphaFoldDB" id="A0A561SQY4"/>
<dbReference type="RefSeq" id="WP_212612500.1">
    <property type="nucleotide sequence ID" value="NZ_VIWU01000001.1"/>
</dbReference>
<evidence type="ECO:0000256" key="1">
    <source>
        <dbReference type="ARBA" id="ARBA00008853"/>
    </source>
</evidence>
<dbReference type="SUPFAM" id="SSF63829">
    <property type="entry name" value="Calcium-dependent phosphotriesterase"/>
    <property type="match status" value="1"/>
</dbReference>
<evidence type="ECO:0000259" key="3">
    <source>
        <dbReference type="Pfam" id="PF08450"/>
    </source>
</evidence>
<dbReference type="Pfam" id="PF08450">
    <property type="entry name" value="SGL"/>
    <property type="match status" value="1"/>
</dbReference>
<name>A0A561SQY4_9PSEU</name>
<feature type="domain" description="SMP-30/Gluconolactonase/LRE-like region" evidence="3">
    <location>
        <begin position="15"/>
        <end position="266"/>
    </location>
</feature>
<comment type="similarity">
    <text evidence="1">Belongs to the SMP-30/CGR1 family.</text>
</comment>
<dbReference type="Gene3D" id="2.120.10.30">
    <property type="entry name" value="TolB, C-terminal domain"/>
    <property type="match status" value="1"/>
</dbReference>
<proteinExistence type="inferred from homology"/>
<gene>
    <name evidence="4" type="ORF">FHX44_113172</name>
</gene>
<comment type="caution">
    <text evidence="4">The sequence shown here is derived from an EMBL/GenBank/DDBJ whole genome shotgun (WGS) entry which is preliminary data.</text>
</comment>